<organism evidence="2 3">
    <name type="scientific">Cellulomonas xiejunii</name>
    <dbReference type="NCBI Taxonomy" id="2968083"/>
    <lineage>
        <taxon>Bacteria</taxon>
        <taxon>Bacillati</taxon>
        <taxon>Actinomycetota</taxon>
        <taxon>Actinomycetes</taxon>
        <taxon>Micrococcales</taxon>
        <taxon>Cellulomonadaceae</taxon>
        <taxon>Cellulomonas</taxon>
    </lineage>
</organism>
<dbReference type="EMBL" id="CP101987">
    <property type="protein sequence ID" value="UUI71243.1"/>
    <property type="molecule type" value="Genomic_DNA"/>
</dbReference>
<feature type="domain" description="IraD/Gp25-like" evidence="1">
    <location>
        <begin position="41"/>
        <end position="128"/>
    </location>
</feature>
<proteinExistence type="predicted"/>
<sequence length="145" mass="16288">MSELQHPSARMTAAADFVGRGFAWPFAVDHTGSIAMTDGVGDVEDAMRVVLLTAPGERLMRPAFGCRIWDLLFEPITPNLVGLVRQAVRDALAQWEPRVEVEDVRPVQDPGESGLLHIQIDYRVRSTNDRRNLVFPFYVIPREDS</sequence>
<evidence type="ECO:0000259" key="1">
    <source>
        <dbReference type="Pfam" id="PF04965"/>
    </source>
</evidence>
<protein>
    <submittedName>
        <fullName evidence="2">GPW/gp25 family protein</fullName>
    </submittedName>
</protein>
<dbReference type="Pfam" id="PF04965">
    <property type="entry name" value="GPW_gp25"/>
    <property type="match status" value="1"/>
</dbReference>
<gene>
    <name evidence="2" type="ORF">NP048_15810</name>
</gene>
<dbReference type="RefSeq" id="WP_227576580.1">
    <property type="nucleotide sequence ID" value="NZ_CP101987.1"/>
</dbReference>
<keyword evidence="3" id="KW-1185">Reference proteome</keyword>
<evidence type="ECO:0000313" key="2">
    <source>
        <dbReference type="EMBL" id="UUI71243.1"/>
    </source>
</evidence>
<dbReference type="InterPro" id="IPR007048">
    <property type="entry name" value="IraD/Gp25-like"/>
</dbReference>
<evidence type="ECO:0000313" key="3">
    <source>
        <dbReference type="Proteomes" id="UP001316384"/>
    </source>
</evidence>
<name>A0ABY5KSC0_9CELL</name>
<dbReference type="SUPFAM" id="SSF160719">
    <property type="entry name" value="gpW/gp25-like"/>
    <property type="match status" value="1"/>
</dbReference>
<dbReference type="Gene3D" id="3.10.450.40">
    <property type="match status" value="1"/>
</dbReference>
<dbReference type="Proteomes" id="UP001316384">
    <property type="component" value="Chromosome"/>
</dbReference>
<accession>A0ABY5KSC0</accession>
<reference evidence="2 3" key="1">
    <citation type="submission" date="2022-07" db="EMBL/GenBank/DDBJ databases">
        <title>Novel species in genus cellulomonas.</title>
        <authorList>
            <person name="Ye L."/>
        </authorList>
    </citation>
    <scope>NUCLEOTIDE SEQUENCE [LARGE SCALE GENOMIC DNA]</scope>
    <source>
        <strain evidence="3">zg-B89</strain>
    </source>
</reference>